<gene>
    <name evidence="1" type="ORF">LVJ82_11730</name>
</gene>
<organism evidence="1 2">
    <name type="scientific">Vitreoscilla massiliensis</name>
    <dbReference type="NCBI Taxonomy" id="1689272"/>
    <lineage>
        <taxon>Bacteria</taxon>
        <taxon>Pseudomonadati</taxon>
        <taxon>Pseudomonadota</taxon>
        <taxon>Betaproteobacteria</taxon>
        <taxon>Neisseriales</taxon>
        <taxon>Neisseriaceae</taxon>
        <taxon>Vitreoscilla</taxon>
    </lineage>
</organism>
<protein>
    <submittedName>
        <fullName evidence="1">Uncharacterized protein</fullName>
    </submittedName>
</protein>
<evidence type="ECO:0000313" key="2">
    <source>
        <dbReference type="Proteomes" id="UP000832011"/>
    </source>
</evidence>
<dbReference type="Proteomes" id="UP000832011">
    <property type="component" value="Chromosome"/>
</dbReference>
<accession>A0ABY4E038</accession>
<sequence>MNAAMKIARMTLVQPFHPTAISTPLLKPMPNLRSMGNRQAHLVQLFAAKIALRQREIGAGFLVFTESGEVKYYEESYSFTVAHLAAFTNMPVYSIH</sequence>
<proteinExistence type="predicted"/>
<evidence type="ECO:0000313" key="1">
    <source>
        <dbReference type="EMBL" id="UOO88155.1"/>
    </source>
</evidence>
<reference evidence="1 2" key="1">
    <citation type="journal article" date="2022" name="Res Sq">
        <title>Evolution of multicellular longitudinally dividing oral cavity symbionts (Neisseriaceae).</title>
        <authorList>
            <person name="Nyongesa S."/>
            <person name="Weber P."/>
            <person name="Bernet E."/>
            <person name="Pullido F."/>
            <person name="Nieckarz M."/>
            <person name="Delaby M."/>
            <person name="Nieves C."/>
            <person name="Viehboeck T."/>
            <person name="Krause N."/>
            <person name="Rivera-Millot A."/>
            <person name="Nakamura A."/>
            <person name="Vischer N."/>
            <person name="VanNieuwenhze M."/>
            <person name="Brun Y."/>
            <person name="Cava F."/>
            <person name="Bulgheresi S."/>
            <person name="Veyrier F."/>
        </authorList>
    </citation>
    <scope>NUCLEOTIDE SEQUENCE [LARGE SCALE GENOMIC DNA]</scope>
    <source>
        <strain evidence="1 2">SN4</strain>
    </source>
</reference>
<keyword evidence="2" id="KW-1185">Reference proteome</keyword>
<dbReference type="RefSeq" id="WP_058356410.1">
    <property type="nucleotide sequence ID" value="NZ_CABKVG010000009.1"/>
</dbReference>
<dbReference type="EMBL" id="CP091511">
    <property type="protein sequence ID" value="UOO88155.1"/>
    <property type="molecule type" value="Genomic_DNA"/>
</dbReference>
<name>A0ABY4E038_9NEIS</name>